<accession>A0AAP4D5C2</accession>
<protein>
    <recommendedName>
        <fullName evidence="3">histidine kinase</fullName>
        <ecNumber evidence="3">2.7.13.3</ecNumber>
    </recommendedName>
</protein>
<dbReference type="Pfam" id="PF12860">
    <property type="entry name" value="PAS_7"/>
    <property type="match status" value="1"/>
</dbReference>
<dbReference type="Gene3D" id="3.40.50.2300">
    <property type="match status" value="2"/>
</dbReference>
<feature type="coiled-coil region" evidence="13">
    <location>
        <begin position="247"/>
        <end position="274"/>
    </location>
</feature>
<evidence type="ECO:0000256" key="2">
    <source>
        <dbReference type="ARBA" id="ARBA00004370"/>
    </source>
</evidence>
<dbReference type="SUPFAM" id="SSF47384">
    <property type="entry name" value="Homodimeric domain of signal transducing histidine kinase"/>
    <property type="match status" value="1"/>
</dbReference>
<dbReference type="GO" id="GO:0005524">
    <property type="term" value="F:ATP binding"/>
    <property type="evidence" value="ECO:0007669"/>
    <property type="project" value="UniProtKB-KW"/>
</dbReference>
<dbReference type="SMART" id="SM00448">
    <property type="entry name" value="REC"/>
    <property type="match status" value="2"/>
</dbReference>
<evidence type="ECO:0000256" key="13">
    <source>
        <dbReference type="SAM" id="Coils"/>
    </source>
</evidence>
<dbReference type="FunFam" id="3.30.565.10:FF:000010">
    <property type="entry name" value="Sensor histidine kinase RcsC"/>
    <property type="match status" value="1"/>
</dbReference>
<dbReference type="Pfam" id="PF00672">
    <property type="entry name" value="HAMP"/>
    <property type="match status" value="1"/>
</dbReference>
<dbReference type="Pfam" id="PF00072">
    <property type="entry name" value="Response_reg"/>
    <property type="match status" value="2"/>
</dbReference>
<dbReference type="SMART" id="SM00387">
    <property type="entry name" value="HATPase_c"/>
    <property type="match status" value="1"/>
</dbReference>
<dbReference type="InterPro" id="IPR001789">
    <property type="entry name" value="Sig_transdc_resp-reg_receiver"/>
</dbReference>
<dbReference type="CDD" id="cd06225">
    <property type="entry name" value="HAMP"/>
    <property type="match status" value="1"/>
</dbReference>
<evidence type="ECO:0000256" key="7">
    <source>
        <dbReference type="ARBA" id="ARBA00022777"/>
    </source>
</evidence>
<reference evidence="18 19" key="1">
    <citation type="submission" date="2023-03" db="EMBL/GenBank/DDBJ databases">
        <title>YIM 152171 draft genome.</title>
        <authorList>
            <person name="Yang Z."/>
        </authorList>
    </citation>
    <scope>NUCLEOTIDE SEQUENCE [LARGE SCALE GENOMIC DNA]</scope>
    <source>
        <strain evidence="18 19">YIM 152171</strain>
    </source>
</reference>
<dbReference type="PROSITE" id="PS50885">
    <property type="entry name" value="HAMP"/>
    <property type="match status" value="1"/>
</dbReference>
<comment type="catalytic activity">
    <reaction evidence="1">
        <text>ATP + protein L-histidine = ADP + protein N-phospho-L-histidine.</text>
        <dbReference type="EC" id="2.7.13.3"/>
    </reaction>
</comment>
<dbReference type="GO" id="GO:0009927">
    <property type="term" value="F:histidine phosphotransfer kinase activity"/>
    <property type="evidence" value="ECO:0007669"/>
    <property type="project" value="TreeGrafter"/>
</dbReference>
<dbReference type="CDD" id="cd16922">
    <property type="entry name" value="HATPase_EvgS-ArcB-TorS-like"/>
    <property type="match status" value="1"/>
</dbReference>
<dbReference type="InterPro" id="IPR035965">
    <property type="entry name" value="PAS-like_dom_sf"/>
</dbReference>
<dbReference type="SMART" id="SM00388">
    <property type="entry name" value="HisKA"/>
    <property type="match status" value="1"/>
</dbReference>
<dbReference type="PROSITE" id="PS50110">
    <property type="entry name" value="RESPONSE_REGULATORY"/>
    <property type="match status" value="2"/>
</dbReference>
<dbReference type="Gene3D" id="3.30.450.20">
    <property type="entry name" value="PAS domain"/>
    <property type="match status" value="1"/>
</dbReference>
<keyword evidence="7" id="KW-0418">Kinase</keyword>
<keyword evidence="14" id="KW-1133">Transmembrane helix</keyword>
<dbReference type="Pfam" id="PF00512">
    <property type="entry name" value="HisKA"/>
    <property type="match status" value="1"/>
</dbReference>
<dbReference type="GO" id="GO:0005886">
    <property type="term" value="C:plasma membrane"/>
    <property type="evidence" value="ECO:0007669"/>
    <property type="project" value="TreeGrafter"/>
</dbReference>
<feature type="transmembrane region" description="Helical" evidence="14">
    <location>
        <begin position="187"/>
        <end position="210"/>
    </location>
</feature>
<evidence type="ECO:0000256" key="3">
    <source>
        <dbReference type="ARBA" id="ARBA00012438"/>
    </source>
</evidence>
<evidence type="ECO:0000256" key="14">
    <source>
        <dbReference type="SAM" id="Phobius"/>
    </source>
</evidence>
<dbReference type="SUPFAM" id="SSF55785">
    <property type="entry name" value="PYP-like sensor domain (PAS domain)"/>
    <property type="match status" value="1"/>
</dbReference>
<evidence type="ECO:0000259" key="15">
    <source>
        <dbReference type="PROSITE" id="PS50109"/>
    </source>
</evidence>
<dbReference type="InterPro" id="IPR005467">
    <property type="entry name" value="His_kinase_dom"/>
</dbReference>
<feature type="domain" description="Response regulatory" evidence="16">
    <location>
        <begin position="777"/>
        <end position="893"/>
    </location>
</feature>
<dbReference type="Gene3D" id="3.30.565.10">
    <property type="entry name" value="Histidine kinase-like ATPase, C-terminal domain"/>
    <property type="match status" value="1"/>
</dbReference>
<dbReference type="PROSITE" id="PS50109">
    <property type="entry name" value="HIS_KIN"/>
    <property type="match status" value="1"/>
</dbReference>
<evidence type="ECO:0000256" key="6">
    <source>
        <dbReference type="ARBA" id="ARBA00022741"/>
    </source>
</evidence>
<feature type="modified residue" description="4-aspartylphosphate" evidence="12">
    <location>
        <position position="707"/>
    </location>
</feature>
<comment type="subcellular location">
    <subcellularLocation>
        <location evidence="2">Membrane</location>
    </subcellularLocation>
</comment>
<dbReference type="GO" id="GO:0000155">
    <property type="term" value="F:phosphorelay sensor kinase activity"/>
    <property type="evidence" value="ECO:0007669"/>
    <property type="project" value="InterPro"/>
</dbReference>
<evidence type="ECO:0000256" key="11">
    <source>
        <dbReference type="ARBA" id="ARBA00023306"/>
    </source>
</evidence>
<keyword evidence="5" id="KW-0808">Transferase</keyword>
<dbReference type="EC" id="2.7.13.3" evidence="3"/>
<dbReference type="Pfam" id="PF02518">
    <property type="entry name" value="HATPase_c"/>
    <property type="match status" value="1"/>
</dbReference>
<dbReference type="PANTHER" id="PTHR43047">
    <property type="entry name" value="TWO-COMPONENT HISTIDINE PROTEIN KINASE"/>
    <property type="match status" value="1"/>
</dbReference>
<sequence length="901" mass="98099">MTTPALGSLPGRIGASTISLRITALSAVLLGALVLSVSVMSWDLLANQRRMDAANERFHKLELAANAQRTFGELRYWMTDLAVSLLTLSERQAAAARQALDRDLARLDAFAPDAAAHIRSGASAYYDLATQAVDAYTADTRVIGNTLLAAARRHSQQAEDALAALVERLQVEADRARDEAAAAAHTALVRSAVAAGSIVIGGVLLTLLVLRSILTPLGRLNLAMERMSAGQAPGPLPPEGADEFGRMARTLRMLQDAQEARRELEEAARRQHNTILTAIETVPDGFVLYDAEDRLVMVNARYLEIFPLVADLMTPGRSFEEVLRAHVERGAVETEGLSAEEWVAERLQRHRAGGSMIEQRFTGDAWIRIVRRKTPDGGTVGVYTDITDLRRRQDELEKARRGAESANEAKSRFLASMSHELRTPLNAIIGYGEMLIEDARESGDERTVADLEKITGSGRHLLGLINDILDLSKIEAGKMELYVESFALRPLLADVESTVAPLIARNGNHLLVEMTEGDDTIRTDRTKLRQNLFNLLSNAAKFTENGEIRLSVARRKVDGQDWLDFAVSDTGIGMTEEQRARLFRAFVQADTSTSRNYGGTGLGLVITQSFTQMMGGTMQVESTPGAGSTFRFRIPAVCPEPAAEEPHPAAHGLEGRGRVLVIDDEALGRNAIAEVVREAGFVAIEAKSGAEGLALARAARPDAIVLDIIMPGQDGWSVLREIRADPALRDVPVILATVVADREMGLAFGAVDHLVKPIDPVRLLATLEAIVGGGRREVLVVEDDGPTRSLFHRLLTREGWHVREAADGVQGLRELEEHRPTLMVLDLMMPGMDGFQLLAAVKQRPALADLPVIVVTSKDLTRDELDWLKTHAGEVVMKGERGRAELVAALKRHVAETEAAA</sequence>
<keyword evidence="10 14" id="KW-0472">Membrane</keyword>
<dbReference type="Gene3D" id="6.10.340.10">
    <property type="match status" value="1"/>
</dbReference>
<evidence type="ECO:0000313" key="18">
    <source>
        <dbReference type="EMBL" id="MDF1586749.1"/>
    </source>
</evidence>
<keyword evidence="4 12" id="KW-0597">Phosphoprotein</keyword>
<evidence type="ECO:0000256" key="4">
    <source>
        <dbReference type="ARBA" id="ARBA00022553"/>
    </source>
</evidence>
<dbReference type="Proteomes" id="UP001301140">
    <property type="component" value="Unassembled WGS sequence"/>
</dbReference>
<dbReference type="SUPFAM" id="SSF55874">
    <property type="entry name" value="ATPase domain of HSP90 chaperone/DNA topoisomerase II/histidine kinase"/>
    <property type="match status" value="1"/>
</dbReference>
<feature type="coiled-coil region" evidence="13">
    <location>
        <begin position="148"/>
        <end position="186"/>
    </location>
</feature>
<dbReference type="SUPFAM" id="SSF52172">
    <property type="entry name" value="CheY-like"/>
    <property type="match status" value="2"/>
</dbReference>
<dbReference type="InterPro" id="IPR004358">
    <property type="entry name" value="Sig_transdc_His_kin-like_C"/>
</dbReference>
<keyword evidence="8" id="KW-0067">ATP-binding</keyword>
<feature type="transmembrane region" description="Helical" evidence="14">
    <location>
        <begin position="20"/>
        <end position="42"/>
    </location>
</feature>
<dbReference type="InterPro" id="IPR036890">
    <property type="entry name" value="HATPase_C_sf"/>
</dbReference>
<name>A0AAP4D5C2_9PROT</name>
<dbReference type="CDD" id="cd00082">
    <property type="entry name" value="HisKA"/>
    <property type="match status" value="1"/>
</dbReference>
<dbReference type="Gene3D" id="1.10.287.130">
    <property type="match status" value="1"/>
</dbReference>
<dbReference type="SUPFAM" id="SSF158472">
    <property type="entry name" value="HAMP domain-like"/>
    <property type="match status" value="1"/>
</dbReference>
<dbReference type="InterPro" id="IPR011006">
    <property type="entry name" value="CheY-like_superfamily"/>
</dbReference>
<evidence type="ECO:0000256" key="8">
    <source>
        <dbReference type="ARBA" id="ARBA00022840"/>
    </source>
</evidence>
<keyword evidence="11" id="KW-0131">Cell cycle</keyword>
<evidence type="ECO:0000256" key="9">
    <source>
        <dbReference type="ARBA" id="ARBA00023012"/>
    </source>
</evidence>
<evidence type="ECO:0000256" key="1">
    <source>
        <dbReference type="ARBA" id="ARBA00000085"/>
    </source>
</evidence>
<keyword evidence="14" id="KW-0812">Transmembrane</keyword>
<feature type="domain" description="Response regulatory" evidence="16">
    <location>
        <begin position="658"/>
        <end position="771"/>
    </location>
</feature>
<dbReference type="FunFam" id="1.10.287.130:FF:000038">
    <property type="entry name" value="Sensory transduction histidine kinase"/>
    <property type="match status" value="1"/>
</dbReference>
<evidence type="ECO:0000256" key="5">
    <source>
        <dbReference type="ARBA" id="ARBA00022679"/>
    </source>
</evidence>
<dbReference type="AlphaFoldDB" id="A0AAP4D5C2"/>
<dbReference type="SMART" id="SM00304">
    <property type="entry name" value="HAMP"/>
    <property type="match status" value="1"/>
</dbReference>
<feature type="domain" description="Histidine kinase" evidence="15">
    <location>
        <begin position="416"/>
        <end position="638"/>
    </location>
</feature>
<feature type="modified residue" description="4-aspartylphosphate" evidence="12">
    <location>
        <position position="826"/>
    </location>
</feature>
<comment type="caution">
    <text evidence="18">The sequence shown here is derived from an EMBL/GenBank/DDBJ whole genome shotgun (WGS) entry which is preliminary data.</text>
</comment>
<dbReference type="InterPro" id="IPR003660">
    <property type="entry name" value="HAMP_dom"/>
</dbReference>
<gene>
    <name evidence="18" type="ORF">PZ740_10190</name>
</gene>
<keyword evidence="13" id="KW-0175">Coiled coil</keyword>
<proteinExistence type="predicted"/>
<dbReference type="InterPro" id="IPR003594">
    <property type="entry name" value="HATPase_dom"/>
</dbReference>
<evidence type="ECO:0000256" key="12">
    <source>
        <dbReference type="PROSITE-ProRule" id="PRU00169"/>
    </source>
</evidence>
<evidence type="ECO:0000259" key="16">
    <source>
        <dbReference type="PROSITE" id="PS50110"/>
    </source>
</evidence>
<dbReference type="PRINTS" id="PR00344">
    <property type="entry name" value="BCTRLSENSOR"/>
</dbReference>
<dbReference type="PANTHER" id="PTHR43047:SF72">
    <property type="entry name" value="OSMOSENSING HISTIDINE PROTEIN KINASE SLN1"/>
    <property type="match status" value="1"/>
</dbReference>
<dbReference type="EMBL" id="JARGEQ010000092">
    <property type="protein sequence ID" value="MDF1586749.1"/>
    <property type="molecule type" value="Genomic_DNA"/>
</dbReference>
<evidence type="ECO:0000256" key="10">
    <source>
        <dbReference type="ARBA" id="ARBA00023136"/>
    </source>
</evidence>
<keyword evidence="6" id="KW-0547">Nucleotide-binding</keyword>
<dbReference type="RefSeq" id="WP_327789166.1">
    <property type="nucleotide sequence ID" value="NZ_JARGEQ010000092.1"/>
</dbReference>
<keyword evidence="19" id="KW-1185">Reference proteome</keyword>
<evidence type="ECO:0000259" key="17">
    <source>
        <dbReference type="PROSITE" id="PS50885"/>
    </source>
</evidence>
<feature type="domain" description="HAMP" evidence="17">
    <location>
        <begin position="211"/>
        <end position="263"/>
    </location>
</feature>
<evidence type="ECO:0000313" key="19">
    <source>
        <dbReference type="Proteomes" id="UP001301140"/>
    </source>
</evidence>
<dbReference type="InterPro" id="IPR036097">
    <property type="entry name" value="HisK_dim/P_sf"/>
</dbReference>
<keyword evidence="9" id="KW-0902">Two-component regulatory system</keyword>
<dbReference type="InterPro" id="IPR003661">
    <property type="entry name" value="HisK_dim/P_dom"/>
</dbReference>
<dbReference type="CDD" id="cd00156">
    <property type="entry name" value="REC"/>
    <property type="match status" value="1"/>
</dbReference>
<organism evidence="18 19">
    <name type="scientific">Marinimicrococcus flavescens</name>
    <dbReference type="NCBI Taxonomy" id="3031815"/>
    <lineage>
        <taxon>Bacteria</taxon>
        <taxon>Pseudomonadati</taxon>
        <taxon>Pseudomonadota</taxon>
        <taxon>Alphaproteobacteria</taxon>
        <taxon>Geminicoccales</taxon>
        <taxon>Geminicoccaceae</taxon>
        <taxon>Marinimicrococcus</taxon>
    </lineage>
</organism>